<accession>A0A4P6UR89</accession>
<dbReference type="KEGG" id="uth:DKZ56_03410"/>
<evidence type="ECO:0000313" key="4">
    <source>
        <dbReference type="Proteomes" id="UP000291151"/>
    </source>
</evidence>
<evidence type="ECO:0000256" key="1">
    <source>
        <dbReference type="SAM" id="MobiDB-lite"/>
    </source>
</evidence>
<name>A0A4P6UR89_9BACL</name>
<feature type="region of interest" description="Disordered" evidence="1">
    <location>
        <begin position="1"/>
        <end position="32"/>
    </location>
</feature>
<keyword evidence="2" id="KW-0812">Transmembrane</keyword>
<evidence type="ECO:0000313" key="3">
    <source>
        <dbReference type="EMBL" id="QBK24995.1"/>
    </source>
</evidence>
<dbReference type="EMBL" id="CP036528">
    <property type="protein sequence ID" value="QBK24995.1"/>
    <property type="molecule type" value="Genomic_DNA"/>
</dbReference>
<keyword evidence="2" id="KW-1133">Transmembrane helix</keyword>
<gene>
    <name evidence="3" type="ORF">DKZ56_03410</name>
</gene>
<feature type="compositionally biased region" description="Polar residues" evidence="1">
    <location>
        <begin position="1"/>
        <end position="22"/>
    </location>
</feature>
<dbReference type="Proteomes" id="UP000291151">
    <property type="component" value="Chromosome"/>
</dbReference>
<organism evidence="3 4">
    <name type="scientific">Ureibacillus thermophilus</name>
    <dbReference type="NCBI Taxonomy" id="367743"/>
    <lineage>
        <taxon>Bacteria</taxon>
        <taxon>Bacillati</taxon>
        <taxon>Bacillota</taxon>
        <taxon>Bacilli</taxon>
        <taxon>Bacillales</taxon>
        <taxon>Caryophanaceae</taxon>
        <taxon>Ureibacillus</taxon>
    </lineage>
</organism>
<protein>
    <submittedName>
        <fullName evidence="3">Uncharacterized protein</fullName>
    </submittedName>
</protein>
<proteinExistence type="predicted"/>
<keyword evidence="2" id="KW-0472">Membrane</keyword>
<evidence type="ECO:0000256" key="2">
    <source>
        <dbReference type="SAM" id="Phobius"/>
    </source>
</evidence>
<keyword evidence="4" id="KW-1185">Reference proteome</keyword>
<reference evidence="3 4" key="1">
    <citation type="submission" date="2019-02" db="EMBL/GenBank/DDBJ databases">
        <title>Ureibacillus thermophilus.</title>
        <authorList>
            <person name="Sunny J.S."/>
            <person name="Natarajan A."/>
            <person name="Saleena L.M."/>
        </authorList>
    </citation>
    <scope>NUCLEOTIDE SEQUENCE [LARGE SCALE GENOMIC DNA]</scope>
    <source>
        <strain evidence="3 4">LM102</strain>
    </source>
</reference>
<sequence>MSIQIGDNNKIKNSSIGHQYGSNRGEKESKEKKTFFEKHPALFSFIISILAGFILLFSFWKSVIIWIESLFK</sequence>
<feature type="transmembrane region" description="Helical" evidence="2">
    <location>
        <begin position="42"/>
        <end position="67"/>
    </location>
</feature>
<dbReference type="AlphaFoldDB" id="A0A4P6UR89"/>